<accession>A0A2S6I3E4</accession>
<organism evidence="1 2">
    <name type="scientific">Neolewinella xylanilytica</name>
    <dbReference type="NCBI Taxonomy" id="1514080"/>
    <lineage>
        <taxon>Bacteria</taxon>
        <taxon>Pseudomonadati</taxon>
        <taxon>Bacteroidota</taxon>
        <taxon>Saprospiria</taxon>
        <taxon>Saprospirales</taxon>
        <taxon>Lewinellaceae</taxon>
        <taxon>Neolewinella</taxon>
    </lineage>
</organism>
<gene>
    <name evidence="1" type="ORF">CLV84_2588</name>
</gene>
<evidence type="ECO:0000313" key="1">
    <source>
        <dbReference type="EMBL" id="PPK85685.1"/>
    </source>
</evidence>
<protein>
    <submittedName>
        <fullName evidence="1">Uncharacterized protein</fullName>
    </submittedName>
</protein>
<name>A0A2S6I3E4_9BACT</name>
<dbReference type="Proteomes" id="UP000237662">
    <property type="component" value="Unassembled WGS sequence"/>
</dbReference>
<proteinExistence type="predicted"/>
<keyword evidence="2" id="KW-1185">Reference proteome</keyword>
<dbReference type="OrthoDB" id="9923502at2"/>
<evidence type="ECO:0000313" key="2">
    <source>
        <dbReference type="Proteomes" id="UP000237662"/>
    </source>
</evidence>
<comment type="caution">
    <text evidence="1">The sequence shown here is derived from an EMBL/GenBank/DDBJ whole genome shotgun (WGS) entry which is preliminary data.</text>
</comment>
<dbReference type="RefSeq" id="WP_104420172.1">
    <property type="nucleotide sequence ID" value="NZ_PTJC01000006.1"/>
</dbReference>
<dbReference type="EMBL" id="PTJC01000006">
    <property type="protein sequence ID" value="PPK85685.1"/>
    <property type="molecule type" value="Genomic_DNA"/>
</dbReference>
<dbReference type="AlphaFoldDB" id="A0A2S6I3E4"/>
<sequence length="67" mass="7516">MDAPQSELFKRMPRDVKRAALRAAIAGQRPESGLEDTFEFEGKRYRVVAVSERDATSTAPDSDSTYH</sequence>
<reference evidence="1 2" key="1">
    <citation type="submission" date="2018-02" db="EMBL/GenBank/DDBJ databases">
        <title>Genomic Encyclopedia of Archaeal and Bacterial Type Strains, Phase II (KMG-II): from individual species to whole genera.</title>
        <authorList>
            <person name="Goeker M."/>
        </authorList>
    </citation>
    <scope>NUCLEOTIDE SEQUENCE [LARGE SCALE GENOMIC DNA]</scope>
    <source>
        <strain evidence="1 2">DSM 29526</strain>
    </source>
</reference>